<dbReference type="Proteomes" id="UP001596058">
    <property type="component" value="Unassembled WGS sequence"/>
</dbReference>
<dbReference type="GO" id="GO:0016787">
    <property type="term" value="F:hydrolase activity"/>
    <property type="evidence" value="ECO:0007669"/>
    <property type="project" value="UniProtKB-KW"/>
</dbReference>
<keyword evidence="2" id="KW-1185">Reference proteome</keyword>
<dbReference type="EC" id="3.5.-.-" evidence="1"/>
<dbReference type="InterPro" id="IPR035959">
    <property type="entry name" value="RutC-like_sf"/>
</dbReference>
<proteinExistence type="predicted"/>
<dbReference type="RefSeq" id="WP_379524576.1">
    <property type="nucleotide sequence ID" value="NZ_JBHSPA010000118.1"/>
</dbReference>
<sequence length="58" mass="6622">MAFIRTYLTDMEDRFAYREARAKYITGTPPASTTVEVSKLFMPGLVLEVDLIVALPRR</sequence>
<organism evidence="1 2">
    <name type="scientific">Nonomuraea insulae</name>
    <dbReference type="NCBI Taxonomy" id="1616787"/>
    <lineage>
        <taxon>Bacteria</taxon>
        <taxon>Bacillati</taxon>
        <taxon>Actinomycetota</taxon>
        <taxon>Actinomycetes</taxon>
        <taxon>Streptosporangiales</taxon>
        <taxon>Streptosporangiaceae</taxon>
        <taxon>Nonomuraea</taxon>
    </lineage>
</organism>
<evidence type="ECO:0000313" key="2">
    <source>
        <dbReference type="Proteomes" id="UP001596058"/>
    </source>
</evidence>
<dbReference type="EMBL" id="JBHSPA010000118">
    <property type="protein sequence ID" value="MFC5835167.1"/>
    <property type="molecule type" value="Genomic_DNA"/>
</dbReference>
<protein>
    <submittedName>
        <fullName evidence="1">RidA family protein</fullName>
        <ecNumber evidence="1">3.5.-.-</ecNumber>
    </submittedName>
</protein>
<dbReference type="SUPFAM" id="SSF55298">
    <property type="entry name" value="YjgF-like"/>
    <property type="match status" value="1"/>
</dbReference>
<dbReference type="Gene3D" id="3.30.1330.40">
    <property type="entry name" value="RutC-like"/>
    <property type="match status" value="1"/>
</dbReference>
<gene>
    <name evidence="1" type="ORF">ACFPZ3_66010</name>
</gene>
<keyword evidence="1" id="KW-0378">Hydrolase</keyword>
<reference evidence="2" key="1">
    <citation type="journal article" date="2019" name="Int. J. Syst. Evol. Microbiol.">
        <title>The Global Catalogue of Microorganisms (GCM) 10K type strain sequencing project: providing services to taxonomists for standard genome sequencing and annotation.</title>
        <authorList>
            <consortium name="The Broad Institute Genomics Platform"/>
            <consortium name="The Broad Institute Genome Sequencing Center for Infectious Disease"/>
            <person name="Wu L."/>
            <person name="Ma J."/>
        </authorList>
    </citation>
    <scope>NUCLEOTIDE SEQUENCE [LARGE SCALE GENOMIC DNA]</scope>
    <source>
        <strain evidence="2">CCUG 53903</strain>
    </source>
</reference>
<evidence type="ECO:0000313" key="1">
    <source>
        <dbReference type="EMBL" id="MFC5835167.1"/>
    </source>
</evidence>
<name>A0ABW1DCB6_9ACTN</name>
<dbReference type="CDD" id="cd00448">
    <property type="entry name" value="YjgF_YER057c_UK114_family"/>
    <property type="match status" value="1"/>
</dbReference>
<accession>A0ABW1DCB6</accession>
<comment type="caution">
    <text evidence="1">The sequence shown here is derived from an EMBL/GenBank/DDBJ whole genome shotgun (WGS) entry which is preliminary data.</text>
</comment>